<feature type="compositionally biased region" description="Low complexity" evidence="1">
    <location>
        <begin position="83"/>
        <end position="100"/>
    </location>
</feature>
<keyword evidence="3" id="KW-1185">Reference proteome</keyword>
<accession>A0A267FDV8</accession>
<feature type="compositionally biased region" description="Polar residues" evidence="1">
    <location>
        <begin position="116"/>
        <end position="126"/>
    </location>
</feature>
<feature type="compositionally biased region" description="Low complexity" evidence="1">
    <location>
        <begin position="475"/>
        <end position="488"/>
    </location>
</feature>
<name>A0A267FDV8_9PLAT</name>
<sequence length="506" mass="55536">QYFTFNARPRRMSVGYHNYVKQFQQPQQQSLAHRPLVHQLQQLGNRPLIASCSLRSLTSTAEDEGTVMDSFMESMQQYPGYSQQQQLQQQQQQQRQQQQQPPSGLAFPARQERKVSTSSITLNFTGQRPPAGPAVRQPLQHPQQHPLQHPQQHPLQHPQQQYPQQHPQSRSLGGSLPRRFSNPAPPQMARHQGPSPYAAQPPQPPQPPPPPPQPPQPPQAYGGGGANSLRLLQWLSSSSDNMMDRDVRDEVWQKLRQPASPQRQLSHSASSSTHQGLVVPQPQPMYQRFSSGGGSGGAGQPLRASASTSDIAAGVGGAGGDTQSEAGDDYFRRRLQQNLQQQQQQPGASAGRPPFELPSIRPCGCPDREPDGSSCCSSGRPTRWRPSGPPFGPTSSSCNSSNRRLRWRRPNPTSCRTTRASSSSASSSSRSRQLKTTAAATAWRWPARTTRTPPSALTNFAESNWERPRVSATVSSASSGQPASSDQPRTPGNSEADWFYSAKCIG</sequence>
<organism evidence="2 3">
    <name type="scientific">Macrostomum lignano</name>
    <dbReference type="NCBI Taxonomy" id="282301"/>
    <lineage>
        <taxon>Eukaryota</taxon>
        <taxon>Metazoa</taxon>
        <taxon>Spiralia</taxon>
        <taxon>Lophotrochozoa</taxon>
        <taxon>Platyhelminthes</taxon>
        <taxon>Rhabditophora</taxon>
        <taxon>Macrostomorpha</taxon>
        <taxon>Macrostomida</taxon>
        <taxon>Macrostomidae</taxon>
        <taxon>Macrostomum</taxon>
    </lineage>
</organism>
<feature type="compositionally biased region" description="Low complexity" evidence="1">
    <location>
        <begin position="393"/>
        <end position="402"/>
    </location>
</feature>
<evidence type="ECO:0000313" key="3">
    <source>
        <dbReference type="Proteomes" id="UP000215902"/>
    </source>
</evidence>
<feature type="compositionally biased region" description="Pro residues" evidence="1">
    <location>
        <begin position="199"/>
        <end position="218"/>
    </location>
</feature>
<gene>
    <name evidence="2" type="ORF">BOX15_Mlig022320g1</name>
</gene>
<dbReference type="EMBL" id="NIVC01001124">
    <property type="protein sequence ID" value="PAA71955.1"/>
    <property type="molecule type" value="Genomic_DNA"/>
</dbReference>
<feature type="compositionally biased region" description="Low complexity" evidence="1">
    <location>
        <begin position="228"/>
        <end position="239"/>
    </location>
</feature>
<protein>
    <submittedName>
        <fullName evidence="2">Uncharacterized protein</fullName>
    </submittedName>
</protein>
<proteinExistence type="predicted"/>
<feature type="compositionally biased region" description="Polar residues" evidence="1">
    <location>
        <begin position="259"/>
        <end position="275"/>
    </location>
</feature>
<comment type="caution">
    <text evidence="2">The sequence shown here is derived from an EMBL/GenBank/DDBJ whole genome shotgun (WGS) entry which is preliminary data.</text>
</comment>
<evidence type="ECO:0000256" key="1">
    <source>
        <dbReference type="SAM" id="MobiDB-lite"/>
    </source>
</evidence>
<dbReference type="Proteomes" id="UP000215902">
    <property type="component" value="Unassembled WGS sequence"/>
</dbReference>
<feature type="compositionally biased region" description="Low complexity" evidence="1">
    <location>
        <begin position="137"/>
        <end position="168"/>
    </location>
</feature>
<dbReference type="AlphaFoldDB" id="A0A267FDV8"/>
<feature type="compositionally biased region" description="Low complexity" evidence="1">
    <location>
        <begin position="336"/>
        <end position="345"/>
    </location>
</feature>
<reference evidence="2 3" key="1">
    <citation type="submission" date="2017-06" db="EMBL/GenBank/DDBJ databases">
        <title>A platform for efficient transgenesis in Macrostomum lignano, a flatworm model organism for stem cell research.</title>
        <authorList>
            <person name="Berezikov E."/>
        </authorList>
    </citation>
    <scope>NUCLEOTIDE SEQUENCE [LARGE SCALE GENOMIC DNA]</scope>
    <source>
        <strain evidence="2">DV1</strain>
        <tissue evidence="2">Whole organism</tissue>
    </source>
</reference>
<feature type="region of interest" description="Disordered" evidence="1">
    <location>
        <begin position="78"/>
        <end position="498"/>
    </location>
</feature>
<feature type="compositionally biased region" description="Basic and acidic residues" evidence="1">
    <location>
        <begin position="242"/>
        <end position="253"/>
    </location>
</feature>
<evidence type="ECO:0000313" key="2">
    <source>
        <dbReference type="EMBL" id="PAA71955.1"/>
    </source>
</evidence>
<feature type="compositionally biased region" description="Low complexity" evidence="1">
    <location>
        <begin position="410"/>
        <end position="454"/>
    </location>
</feature>
<feature type="non-terminal residue" evidence="2">
    <location>
        <position position="1"/>
    </location>
</feature>